<evidence type="ECO:0000256" key="2">
    <source>
        <dbReference type="ARBA" id="ARBA00022679"/>
    </source>
</evidence>
<dbReference type="RefSeq" id="WP_021686287.1">
    <property type="nucleotide sequence ID" value="NZ_KI260554.1"/>
</dbReference>
<accession>A0ABN0NWF0</accession>
<gene>
    <name evidence="4" type="ORF">HMPREF9193_02116</name>
</gene>
<proteinExistence type="predicted"/>
<reference evidence="4 5" key="1">
    <citation type="submission" date="2013-08" db="EMBL/GenBank/DDBJ databases">
        <authorList>
            <person name="Weinstock G."/>
            <person name="Sodergren E."/>
            <person name="Wylie T."/>
            <person name="Fulton L."/>
            <person name="Fulton R."/>
            <person name="Fronick C."/>
            <person name="O'Laughlin M."/>
            <person name="Godfrey J."/>
            <person name="Miner T."/>
            <person name="Herter B."/>
            <person name="Appelbaum E."/>
            <person name="Cordes M."/>
            <person name="Lek S."/>
            <person name="Wollam A."/>
            <person name="Pepin K.H."/>
            <person name="Palsikar V.B."/>
            <person name="Mitreva M."/>
            <person name="Wilson R.K."/>
        </authorList>
    </citation>
    <scope>NUCLEOTIDE SEQUENCE [LARGE SCALE GENOMIC DNA]</scope>
    <source>
        <strain evidence="4 5">ATCC 700332</strain>
    </source>
</reference>
<name>A0ABN0NWF0_TRELE</name>
<dbReference type="EMBL" id="AWVH01000044">
    <property type="protein sequence ID" value="ERJ91661.1"/>
    <property type="molecule type" value="Genomic_DNA"/>
</dbReference>
<keyword evidence="2" id="KW-0808">Transferase</keyword>
<dbReference type="PANTHER" id="PTHR46429">
    <property type="entry name" value="23S RRNA (GUANOSINE-2'-O-)-METHYLTRANSFERASE RLMB"/>
    <property type="match status" value="1"/>
</dbReference>
<keyword evidence="5" id="KW-1185">Reference proteome</keyword>
<organism evidence="4 5">
    <name type="scientific">Treponema lecithinolyticum ATCC 700332</name>
    <dbReference type="NCBI Taxonomy" id="1321815"/>
    <lineage>
        <taxon>Bacteria</taxon>
        <taxon>Pseudomonadati</taxon>
        <taxon>Spirochaetota</taxon>
        <taxon>Spirochaetia</taxon>
        <taxon>Spirochaetales</taxon>
        <taxon>Treponemataceae</taxon>
        <taxon>Treponema</taxon>
    </lineage>
</organism>
<dbReference type="GO" id="GO:0008168">
    <property type="term" value="F:methyltransferase activity"/>
    <property type="evidence" value="ECO:0007669"/>
    <property type="project" value="UniProtKB-KW"/>
</dbReference>
<keyword evidence="1 4" id="KW-0489">Methyltransferase</keyword>
<dbReference type="SUPFAM" id="SSF75217">
    <property type="entry name" value="alpha/beta knot"/>
    <property type="match status" value="1"/>
</dbReference>
<dbReference type="Pfam" id="PF00588">
    <property type="entry name" value="SpoU_methylase"/>
    <property type="match status" value="1"/>
</dbReference>
<dbReference type="InterPro" id="IPR004441">
    <property type="entry name" value="rRNA_MeTrfase_TrmH"/>
</dbReference>
<dbReference type="Proteomes" id="UP000016649">
    <property type="component" value="Unassembled WGS sequence"/>
</dbReference>
<protein>
    <submittedName>
        <fullName evidence="4">RNA methyltransferase, TrmH family, group 3</fullName>
    </submittedName>
</protein>
<dbReference type="NCBIfam" id="TIGR00186">
    <property type="entry name" value="rRNA_methyl_3"/>
    <property type="match status" value="1"/>
</dbReference>
<comment type="caution">
    <text evidence="4">The sequence shown here is derived from an EMBL/GenBank/DDBJ whole genome shotgun (WGS) entry which is preliminary data.</text>
</comment>
<evidence type="ECO:0000313" key="4">
    <source>
        <dbReference type="EMBL" id="ERJ91661.1"/>
    </source>
</evidence>
<dbReference type="GO" id="GO:0032259">
    <property type="term" value="P:methylation"/>
    <property type="evidence" value="ECO:0007669"/>
    <property type="project" value="UniProtKB-KW"/>
</dbReference>
<dbReference type="Gene3D" id="3.40.1280.10">
    <property type="match status" value="1"/>
</dbReference>
<dbReference type="InterPro" id="IPR001537">
    <property type="entry name" value="SpoU_MeTrfase"/>
</dbReference>
<dbReference type="InterPro" id="IPR029026">
    <property type="entry name" value="tRNA_m1G_MTases_N"/>
</dbReference>
<evidence type="ECO:0000259" key="3">
    <source>
        <dbReference type="Pfam" id="PF00588"/>
    </source>
</evidence>
<evidence type="ECO:0000256" key="1">
    <source>
        <dbReference type="ARBA" id="ARBA00022603"/>
    </source>
</evidence>
<evidence type="ECO:0000313" key="5">
    <source>
        <dbReference type="Proteomes" id="UP000016649"/>
    </source>
</evidence>
<dbReference type="PANTHER" id="PTHR46429:SF2">
    <property type="entry name" value="TRNA_RRNA METHYLTRANSFERASE"/>
    <property type="match status" value="1"/>
</dbReference>
<dbReference type="InterPro" id="IPR029028">
    <property type="entry name" value="Alpha/beta_knot_MTases"/>
</dbReference>
<feature type="domain" description="tRNA/rRNA methyltransferase SpoU type" evidence="3">
    <location>
        <begin position="121"/>
        <end position="260"/>
    </location>
</feature>
<sequence length="277" mass="29827">MKVITGFHAIEERLRSIQSLKKGLANAEKDNLQNIELHYAKTGPRVKKISALAGSLHIPCIHCTEKDLDALVKDLSVPAQDHRGAVLLVKQDTKSAAHIVDFDIFIAQLHERWVKEKKSALVVVLDSLTDPHNVGAVLRSCDQLGADLVVLPENRAVSESEIIERSSAGASAWVATSLVTNLVRAVEKLQKCGFWVYAADAHGTSVHKTDLTGCTAFVLGSEGSGVSRLLAKTCDGVLSVPCCGKLDSLNVSVAAGILLYERRRQCLEKARSGSADT</sequence>
<dbReference type="CDD" id="cd18103">
    <property type="entry name" value="SpoU-like_RlmB"/>
    <property type="match status" value="1"/>
</dbReference>